<dbReference type="SMART" id="SM00557">
    <property type="entry name" value="IG_FLMN"/>
    <property type="match status" value="2"/>
</dbReference>
<gene>
    <name evidence="4" type="ORF">NOO_LOCUS4985</name>
</gene>
<dbReference type="Gene3D" id="2.60.40.10">
    <property type="entry name" value="Immunoglobulins"/>
    <property type="match status" value="2"/>
</dbReference>
<sequence length="255" mass="27868">MHESPFRFRIGTSQDRDPSVITVIGDGIHSGQTGQTSEFIISTYNAGMGFLQIRIDGPSKVALNACEMDYSLFSCHFCLSFVKVLIFFFFHVEQGYKVCYIALAPGVYYVTVKYSGIHIPGSPFKVVMEGKKLGGGEPNTSFIKIDAIAKVSKKIAEEVPVFSGDANKVMVRGPGLNKFFPGQSATFNIDTGLAGDNVLYVGLLTSKGPCEEITLEYLGNGQYVVKYLVQEEVKGFIFIKYGDLNVPGSPFAISF</sequence>
<keyword evidence="5" id="KW-1185">Reference proteome</keyword>
<dbReference type="AlphaFoldDB" id="A0A182EAB1"/>
<dbReference type="PROSITE" id="PS50194">
    <property type="entry name" value="FILAMIN_REPEAT"/>
    <property type="match status" value="2"/>
</dbReference>
<dbReference type="FunFam" id="2.60.40.10:FF:000096">
    <property type="entry name" value="filamin-C isoform X2"/>
    <property type="match status" value="1"/>
</dbReference>
<comment type="similarity">
    <text evidence="1">Belongs to the filamin family.</text>
</comment>
<reference evidence="4 5" key="2">
    <citation type="submission" date="2018-08" db="EMBL/GenBank/DDBJ databases">
        <authorList>
            <person name="Laetsch R D."/>
            <person name="Stevens L."/>
            <person name="Kumar S."/>
            <person name="Blaxter L. M."/>
        </authorList>
    </citation>
    <scope>NUCLEOTIDE SEQUENCE [LARGE SCALE GENOMIC DNA]</scope>
</reference>
<proteinExistence type="inferred from homology"/>
<organism evidence="6">
    <name type="scientific">Onchocerca ochengi</name>
    <name type="common">Filarial nematode worm</name>
    <dbReference type="NCBI Taxonomy" id="42157"/>
    <lineage>
        <taxon>Eukaryota</taxon>
        <taxon>Metazoa</taxon>
        <taxon>Ecdysozoa</taxon>
        <taxon>Nematoda</taxon>
        <taxon>Chromadorea</taxon>
        <taxon>Rhabditida</taxon>
        <taxon>Spirurina</taxon>
        <taxon>Spiruromorpha</taxon>
        <taxon>Filarioidea</taxon>
        <taxon>Onchocercidae</taxon>
        <taxon>Onchocerca</taxon>
    </lineage>
</organism>
<evidence type="ECO:0000313" key="4">
    <source>
        <dbReference type="EMBL" id="VDK75536.1"/>
    </source>
</evidence>
<evidence type="ECO:0000256" key="1">
    <source>
        <dbReference type="ARBA" id="ARBA00009238"/>
    </source>
</evidence>
<feature type="repeat" description="Filamin" evidence="3">
    <location>
        <begin position="13"/>
        <end position="128"/>
    </location>
</feature>
<dbReference type="GO" id="GO:0030036">
    <property type="term" value="P:actin cytoskeleton organization"/>
    <property type="evidence" value="ECO:0007669"/>
    <property type="project" value="InterPro"/>
</dbReference>
<dbReference type="STRING" id="42157.A0A182EAB1"/>
<dbReference type="InterPro" id="IPR017868">
    <property type="entry name" value="Filamin/ABP280_repeat-like"/>
</dbReference>
<dbReference type="OrthoDB" id="5842019at2759"/>
<dbReference type="InterPro" id="IPR044801">
    <property type="entry name" value="Filamin"/>
</dbReference>
<evidence type="ECO:0000256" key="3">
    <source>
        <dbReference type="PROSITE-ProRule" id="PRU00087"/>
    </source>
</evidence>
<evidence type="ECO:0000313" key="5">
    <source>
        <dbReference type="Proteomes" id="UP000271087"/>
    </source>
</evidence>
<name>A0A182EAB1_ONCOC</name>
<evidence type="ECO:0000313" key="6">
    <source>
        <dbReference type="WBParaSite" id="nOo.2.0.1.t04985-RA"/>
    </source>
</evidence>
<evidence type="ECO:0000256" key="2">
    <source>
        <dbReference type="ARBA" id="ARBA00022737"/>
    </source>
</evidence>
<dbReference type="InterPro" id="IPR014756">
    <property type="entry name" value="Ig_E-set"/>
</dbReference>
<dbReference type="GO" id="GO:0051015">
    <property type="term" value="F:actin filament binding"/>
    <property type="evidence" value="ECO:0007669"/>
    <property type="project" value="InterPro"/>
</dbReference>
<dbReference type="Pfam" id="PF00630">
    <property type="entry name" value="Filamin"/>
    <property type="match status" value="2"/>
</dbReference>
<dbReference type="PANTHER" id="PTHR38537">
    <property type="entry name" value="JITTERBUG, ISOFORM N"/>
    <property type="match status" value="1"/>
</dbReference>
<dbReference type="PANTHER" id="PTHR38537:SF8">
    <property type="entry name" value="FILAMIN-A"/>
    <property type="match status" value="1"/>
</dbReference>
<reference evidence="6" key="1">
    <citation type="submission" date="2016-06" db="UniProtKB">
        <authorList>
            <consortium name="WormBaseParasite"/>
        </authorList>
    </citation>
    <scope>IDENTIFICATION</scope>
</reference>
<dbReference type="InterPro" id="IPR013783">
    <property type="entry name" value="Ig-like_fold"/>
</dbReference>
<dbReference type="EMBL" id="UYRW01001233">
    <property type="protein sequence ID" value="VDK75536.1"/>
    <property type="molecule type" value="Genomic_DNA"/>
</dbReference>
<dbReference type="WBParaSite" id="nOo.2.0.1.t04985-RA">
    <property type="protein sequence ID" value="nOo.2.0.1.t04985-RA"/>
    <property type="gene ID" value="nOo.2.0.1.g04985"/>
</dbReference>
<accession>A0A182EAB1</accession>
<feature type="repeat" description="Filamin" evidence="3">
    <location>
        <begin position="161"/>
        <end position="255"/>
    </location>
</feature>
<dbReference type="SUPFAM" id="SSF81296">
    <property type="entry name" value="E set domains"/>
    <property type="match status" value="2"/>
</dbReference>
<dbReference type="InterPro" id="IPR001298">
    <property type="entry name" value="Filamin/ABP280_rpt"/>
</dbReference>
<protein>
    <submittedName>
        <fullName evidence="6">Filamin-A</fullName>
    </submittedName>
</protein>
<keyword evidence="2" id="KW-0677">Repeat</keyword>
<dbReference type="Proteomes" id="UP000271087">
    <property type="component" value="Unassembled WGS sequence"/>
</dbReference>